<comment type="caution">
    <text evidence="3">The sequence shown here is derived from an EMBL/GenBank/DDBJ whole genome shotgun (WGS) entry which is preliminary data.</text>
</comment>
<accession>A0ABP0DDS9</accession>
<evidence type="ECO:0000313" key="3">
    <source>
        <dbReference type="EMBL" id="CAK7266317.1"/>
    </source>
</evidence>
<feature type="region of interest" description="Disordered" evidence="1">
    <location>
        <begin position="1"/>
        <end position="96"/>
    </location>
</feature>
<feature type="compositionally biased region" description="Basic and acidic residues" evidence="1">
    <location>
        <begin position="152"/>
        <end position="187"/>
    </location>
</feature>
<dbReference type="SMART" id="SM00443">
    <property type="entry name" value="G_patch"/>
    <property type="match status" value="1"/>
</dbReference>
<sequence length="392" mass="44391">MADGEDDYMTMTFGEDEDTSKHSRNKAETSLQRRMRLQRQGRDRGHKLSKAELAKSAEVEREAALNRSLFDAQGGAPKLSTTSKWPAAPPPAVKLPAKPVNKGFAMMAKMGFVAGQALGRKREDSLEGLDDGKNEGHPEEDRPMIEPIRIQMKRDRAGIGAAEEKKEKESNQDGEDHASKRLRLEDMDPLAYRDRLRQEREAGRLERQIHAAQVVAERMARGEDDDDDDQAIEQDVPIQDVHVLWRGMVKERRAKESDRAQRIKAQKLLDARLRKLGKGTSGQQDVSDDDEDVDDRIAHGKEPSQSSFLNGGLRGSIAAKQGDDDDDDDESDEPDEQVDKELDEFNALDPKDRLQQVVDWMRENRRYCFWCKSKYPDDDLEGCPGPTEEDHD</sequence>
<feature type="compositionally biased region" description="Acidic residues" evidence="1">
    <location>
        <begin position="323"/>
        <end position="346"/>
    </location>
</feature>
<feature type="compositionally biased region" description="Basic residues" evidence="1">
    <location>
        <begin position="33"/>
        <end position="48"/>
    </location>
</feature>
<dbReference type="Pfam" id="PF13821">
    <property type="entry name" value="DUF4187"/>
    <property type="match status" value="1"/>
</dbReference>
<feature type="compositionally biased region" description="Acidic residues" evidence="1">
    <location>
        <begin position="1"/>
        <end position="18"/>
    </location>
</feature>
<feature type="domain" description="G-patch" evidence="2">
    <location>
        <begin position="99"/>
        <end position="164"/>
    </location>
</feature>
<dbReference type="SMART" id="SM01173">
    <property type="entry name" value="DUF4187"/>
    <property type="match status" value="1"/>
</dbReference>
<dbReference type="InterPro" id="IPR039249">
    <property type="entry name" value="GPATCH11"/>
</dbReference>
<dbReference type="InterPro" id="IPR000467">
    <property type="entry name" value="G_patch_dom"/>
</dbReference>
<protein>
    <recommendedName>
        <fullName evidence="2">G-patch domain-containing protein</fullName>
    </recommendedName>
</protein>
<feature type="compositionally biased region" description="Basic and acidic residues" evidence="1">
    <location>
        <begin position="120"/>
        <end position="144"/>
    </location>
</feature>
<evidence type="ECO:0000313" key="4">
    <source>
        <dbReference type="Proteomes" id="UP001642501"/>
    </source>
</evidence>
<name>A0ABP0DDS9_9PEZI</name>
<dbReference type="Pfam" id="PF01585">
    <property type="entry name" value="G-patch"/>
    <property type="match status" value="1"/>
</dbReference>
<dbReference type="EMBL" id="CAWUOM010000024">
    <property type="protein sequence ID" value="CAK7266317.1"/>
    <property type="molecule type" value="Genomic_DNA"/>
</dbReference>
<feature type="compositionally biased region" description="Basic and acidic residues" evidence="1">
    <location>
        <begin position="49"/>
        <end position="64"/>
    </location>
</feature>
<feature type="region of interest" description="Disordered" evidence="1">
    <location>
        <begin position="274"/>
        <end position="353"/>
    </location>
</feature>
<keyword evidence="4" id="KW-1185">Reference proteome</keyword>
<dbReference type="Proteomes" id="UP001642501">
    <property type="component" value="Unassembled WGS sequence"/>
</dbReference>
<dbReference type="PROSITE" id="PS50174">
    <property type="entry name" value="G_PATCH"/>
    <property type="match status" value="1"/>
</dbReference>
<organism evidence="3 4">
    <name type="scientific">Sporothrix epigloea</name>
    <dbReference type="NCBI Taxonomy" id="1892477"/>
    <lineage>
        <taxon>Eukaryota</taxon>
        <taxon>Fungi</taxon>
        <taxon>Dikarya</taxon>
        <taxon>Ascomycota</taxon>
        <taxon>Pezizomycotina</taxon>
        <taxon>Sordariomycetes</taxon>
        <taxon>Sordariomycetidae</taxon>
        <taxon>Ophiostomatales</taxon>
        <taxon>Ophiostomataceae</taxon>
        <taxon>Sporothrix</taxon>
    </lineage>
</organism>
<proteinExistence type="predicted"/>
<reference evidence="3 4" key="1">
    <citation type="submission" date="2024-01" db="EMBL/GenBank/DDBJ databases">
        <authorList>
            <person name="Allen C."/>
            <person name="Tagirdzhanova G."/>
        </authorList>
    </citation>
    <scope>NUCLEOTIDE SEQUENCE [LARGE SCALE GENOMIC DNA]</scope>
    <source>
        <strain evidence="3 4">CBS 573.63</strain>
    </source>
</reference>
<gene>
    <name evidence="3" type="ORF">SEPCBS57363_002029</name>
</gene>
<dbReference type="InterPro" id="IPR025239">
    <property type="entry name" value="DUF4187"/>
</dbReference>
<evidence type="ECO:0000259" key="2">
    <source>
        <dbReference type="PROSITE" id="PS50174"/>
    </source>
</evidence>
<dbReference type="PANTHER" id="PTHR21032">
    <property type="entry name" value="G PATCH DOMAIN-CONTAINING PROTEIN 11"/>
    <property type="match status" value="1"/>
</dbReference>
<evidence type="ECO:0000256" key="1">
    <source>
        <dbReference type="SAM" id="MobiDB-lite"/>
    </source>
</evidence>
<dbReference type="PANTHER" id="PTHR21032:SF0">
    <property type="entry name" value="G PATCH DOMAIN-CONTAINING PROTEIN 11"/>
    <property type="match status" value="1"/>
</dbReference>
<feature type="region of interest" description="Disordered" evidence="1">
    <location>
        <begin position="119"/>
        <end position="187"/>
    </location>
</feature>